<protein>
    <submittedName>
        <fullName evidence="1">Uncharacterized protein</fullName>
    </submittedName>
</protein>
<proteinExistence type="predicted"/>
<keyword evidence="2" id="KW-1185">Reference proteome</keyword>
<evidence type="ECO:0000313" key="2">
    <source>
        <dbReference type="Proteomes" id="UP001152795"/>
    </source>
</evidence>
<organism evidence="1 2">
    <name type="scientific">Paramuricea clavata</name>
    <name type="common">Red gorgonian</name>
    <name type="synonym">Violescent sea-whip</name>
    <dbReference type="NCBI Taxonomy" id="317549"/>
    <lineage>
        <taxon>Eukaryota</taxon>
        <taxon>Metazoa</taxon>
        <taxon>Cnidaria</taxon>
        <taxon>Anthozoa</taxon>
        <taxon>Octocorallia</taxon>
        <taxon>Malacalcyonacea</taxon>
        <taxon>Plexauridae</taxon>
        <taxon>Paramuricea</taxon>
    </lineage>
</organism>
<dbReference type="Proteomes" id="UP001152795">
    <property type="component" value="Unassembled WGS sequence"/>
</dbReference>
<accession>A0A7D9DX29</accession>
<dbReference type="Gene3D" id="3.30.70.1820">
    <property type="entry name" value="L1 transposable element, RRM domain"/>
    <property type="match status" value="1"/>
</dbReference>
<dbReference type="EMBL" id="CACRXK020002683">
    <property type="protein sequence ID" value="CAB3995540.1"/>
    <property type="molecule type" value="Genomic_DNA"/>
</dbReference>
<comment type="caution">
    <text evidence="1">The sequence shown here is derived from an EMBL/GenBank/DDBJ whole genome shotgun (WGS) entry which is preliminary data.</text>
</comment>
<dbReference type="InterPro" id="IPR004244">
    <property type="entry name" value="Transposase_22"/>
</dbReference>
<reference evidence="1" key="1">
    <citation type="submission" date="2020-04" db="EMBL/GenBank/DDBJ databases">
        <authorList>
            <person name="Alioto T."/>
            <person name="Alioto T."/>
            <person name="Gomez Garrido J."/>
        </authorList>
    </citation>
    <scope>NUCLEOTIDE SEQUENCE</scope>
    <source>
        <strain evidence="1">A484AB</strain>
    </source>
</reference>
<dbReference type="PANTHER" id="PTHR11505">
    <property type="entry name" value="L1 TRANSPOSABLE ELEMENT-RELATED"/>
    <property type="match status" value="1"/>
</dbReference>
<gene>
    <name evidence="1" type="ORF">PACLA_8A036403</name>
</gene>
<name>A0A7D9DX29_PARCT</name>
<evidence type="ECO:0000313" key="1">
    <source>
        <dbReference type="EMBL" id="CAB3995540.1"/>
    </source>
</evidence>
<dbReference type="OrthoDB" id="10066957at2759"/>
<sequence>MAVNERESIITRSTTNALKEIDICGIIQKELSKYLQSDELISEKSNDNEQYSRHSNIRIFGLESHDSSSEAAEVCTKVVVDFCKDELGVDVKKDEIDRAHSVGRPNGNKARALIVKFKSHFSKIKVMKAKRQLKGKRIYVNEDLTKHNLWLLKQTKEACKGKGYVYTVDGNIFVKSRDSDNLIRLCRLVDLEHHNYEVSF</sequence>
<dbReference type="AlphaFoldDB" id="A0A7D9DX29"/>